<dbReference type="PaxDb" id="121845-A0A1S4EB88"/>
<evidence type="ECO:0000313" key="3">
    <source>
        <dbReference type="RefSeq" id="XP_017299490.1"/>
    </source>
</evidence>
<sequence>MLELEVVPEHSLGNDTWEFVLGMHFSQIVEIIQSQIGIVKDVEVLYNDADPLSSDLVINLTKDGIRLIFNPRDQNLKQIEIFNLKLLTMKYCGNVFNSPEILANVEQIEHTFGATHPGIYNNEKQTFTLTFRGLSFMFHIDAQYQPSMLDDKLGSLQFLDGCSPVVSKILIYSENDSKNNPEHPIDRKEVVEILREKNETLGLNITSLNVKIFFGDTCQDVCTTLGAPNKIFFKAEDKMKIHSPNAHKLVTGQRKSDFFFNYFTLGLDILFDASTYRAKKFVLHTNYPGHYNFNTYHRCQFILNMNDVHINAYSKWNEINGNIEASEQPVVLNRTSSTNKINPFGSTFCYGVQDIIFEIMFNQYISSVTLYKYVV</sequence>
<dbReference type="RefSeq" id="XP_017299490.1">
    <property type="nucleotide sequence ID" value="XM_017444001.2"/>
</dbReference>
<dbReference type="PANTHER" id="PTHR13465:SF2">
    <property type="entry name" value="PHAGOSOME ASSEMBLY FACTOR 1"/>
    <property type="match status" value="1"/>
</dbReference>
<proteinExistence type="inferred from homology"/>
<dbReference type="GO" id="GO:0005802">
    <property type="term" value="C:trans-Golgi network"/>
    <property type="evidence" value="ECO:0007669"/>
    <property type="project" value="TreeGrafter"/>
</dbReference>
<reference evidence="3" key="1">
    <citation type="submission" date="2025-08" db="UniProtKB">
        <authorList>
            <consortium name="RefSeq"/>
        </authorList>
    </citation>
    <scope>IDENTIFICATION</scope>
</reference>
<evidence type="ECO:0000313" key="2">
    <source>
        <dbReference type="Proteomes" id="UP000079169"/>
    </source>
</evidence>
<comment type="similarity">
    <text evidence="1">Belongs to the PHAF1 family.</text>
</comment>
<keyword evidence="2" id="KW-1185">Reference proteome</keyword>
<dbReference type="Pfam" id="PF03676">
    <property type="entry name" value="PHAF1"/>
    <property type="match status" value="1"/>
</dbReference>
<dbReference type="InterPro" id="IPR005373">
    <property type="entry name" value="PHAF1"/>
</dbReference>
<dbReference type="OMA" id="YRKNDQK"/>
<name>A0A1S4EB88_DIACI</name>
<dbReference type="AlphaFoldDB" id="A0A1S4EB88"/>
<dbReference type="InterPro" id="IPR039156">
    <property type="entry name" value="PHAF1/BROMI"/>
</dbReference>
<dbReference type="PANTHER" id="PTHR13465">
    <property type="entry name" value="UPF0183 PROTEIN"/>
    <property type="match status" value="1"/>
</dbReference>
<accession>A0A1S4EB88</accession>
<dbReference type="STRING" id="121845.A0A1S4EB88"/>
<dbReference type="KEGG" id="dci:108252372"/>
<gene>
    <name evidence="3" type="primary">LOC108252372</name>
</gene>
<evidence type="ECO:0000256" key="1">
    <source>
        <dbReference type="ARBA" id="ARBA00024339"/>
    </source>
</evidence>
<organism evidence="2 3">
    <name type="scientific">Diaphorina citri</name>
    <name type="common">Asian citrus psyllid</name>
    <dbReference type="NCBI Taxonomy" id="121845"/>
    <lineage>
        <taxon>Eukaryota</taxon>
        <taxon>Metazoa</taxon>
        <taxon>Ecdysozoa</taxon>
        <taxon>Arthropoda</taxon>
        <taxon>Hexapoda</taxon>
        <taxon>Insecta</taxon>
        <taxon>Pterygota</taxon>
        <taxon>Neoptera</taxon>
        <taxon>Paraneoptera</taxon>
        <taxon>Hemiptera</taxon>
        <taxon>Sternorrhyncha</taxon>
        <taxon>Psylloidea</taxon>
        <taxon>Psyllidae</taxon>
        <taxon>Diaphorininae</taxon>
        <taxon>Diaphorina</taxon>
    </lineage>
</organism>
<dbReference type="GeneID" id="108252372"/>
<dbReference type="Proteomes" id="UP000079169">
    <property type="component" value="Unplaced"/>
</dbReference>
<protein>
    <submittedName>
        <fullName evidence="3">UPF0183 protein CG7083</fullName>
    </submittedName>
</protein>
<dbReference type="GO" id="GO:0043001">
    <property type="term" value="P:Golgi to plasma membrane protein transport"/>
    <property type="evidence" value="ECO:0007669"/>
    <property type="project" value="TreeGrafter"/>
</dbReference>